<organism evidence="2 3">
    <name type="scientific">Stieleria bergensis</name>
    <dbReference type="NCBI Taxonomy" id="2528025"/>
    <lineage>
        <taxon>Bacteria</taxon>
        <taxon>Pseudomonadati</taxon>
        <taxon>Planctomycetota</taxon>
        <taxon>Planctomycetia</taxon>
        <taxon>Pirellulales</taxon>
        <taxon>Pirellulaceae</taxon>
        <taxon>Stieleria</taxon>
    </lineage>
</organism>
<keyword evidence="3" id="KW-1185">Reference proteome</keyword>
<evidence type="ECO:0000256" key="1">
    <source>
        <dbReference type="SAM" id="SignalP"/>
    </source>
</evidence>
<feature type="chain" id="PRO_5022220534" evidence="1">
    <location>
        <begin position="26"/>
        <end position="365"/>
    </location>
</feature>
<gene>
    <name evidence="2" type="ORF">SV7mr_09390</name>
</gene>
<sequence length="365" mass="39746" precursor="true">MLTHHLKTLLILLAVGSLTAPVARAQEFLQLASCNSSLCDNVTCGAEGCCDTSCDALCDSGCDSLGCGSGKCPLLSGWGCSGDKLSCMKSLIKPSDHCFDDFISPMSNFVFFEDPRTLTELRPIFVNHWVPSTIGNGVSAGGTIQLMAVQFRAALSERLSIIGVKDGYIWDNTDGTLDTLLDEGWAAISGGLKYNLIRNTETGTLLSGGLTYEMTTGSDKALQDVANGEFHLFGTAGQRFLDGNAHYMTAFGWRVPVDGFAQSESVHWSNHLDVRLTNCCYVVTELTWWHWTDEPATAAAAGVAGQDLFNLNFSGVDNNDLVYQSIGGKYKPNGHIELGLNYEIPLTDFQDVLLRRLQTEMIFRY</sequence>
<protein>
    <submittedName>
        <fullName evidence="2">Uncharacterized protein</fullName>
    </submittedName>
</protein>
<proteinExistence type="predicted"/>
<dbReference type="EMBL" id="CP036272">
    <property type="protein sequence ID" value="QDT58446.1"/>
    <property type="molecule type" value="Genomic_DNA"/>
</dbReference>
<dbReference type="Proteomes" id="UP000315003">
    <property type="component" value="Chromosome"/>
</dbReference>
<dbReference type="AlphaFoldDB" id="A0A517SQN9"/>
<reference evidence="2 3" key="1">
    <citation type="submission" date="2019-02" db="EMBL/GenBank/DDBJ databases">
        <title>Deep-cultivation of Planctomycetes and their phenomic and genomic characterization uncovers novel biology.</title>
        <authorList>
            <person name="Wiegand S."/>
            <person name="Jogler M."/>
            <person name="Boedeker C."/>
            <person name="Pinto D."/>
            <person name="Vollmers J."/>
            <person name="Rivas-Marin E."/>
            <person name="Kohn T."/>
            <person name="Peeters S.H."/>
            <person name="Heuer A."/>
            <person name="Rast P."/>
            <person name="Oberbeckmann S."/>
            <person name="Bunk B."/>
            <person name="Jeske O."/>
            <person name="Meyerdierks A."/>
            <person name="Storesund J.E."/>
            <person name="Kallscheuer N."/>
            <person name="Luecker S."/>
            <person name="Lage O.M."/>
            <person name="Pohl T."/>
            <person name="Merkel B.J."/>
            <person name="Hornburger P."/>
            <person name="Mueller R.-W."/>
            <person name="Bruemmer F."/>
            <person name="Labrenz M."/>
            <person name="Spormann A.M."/>
            <person name="Op den Camp H."/>
            <person name="Overmann J."/>
            <person name="Amann R."/>
            <person name="Jetten M.S.M."/>
            <person name="Mascher T."/>
            <person name="Medema M.H."/>
            <person name="Devos D.P."/>
            <person name="Kaster A.-K."/>
            <person name="Ovreas L."/>
            <person name="Rohde M."/>
            <person name="Galperin M.Y."/>
            <person name="Jogler C."/>
        </authorList>
    </citation>
    <scope>NUCLEOTIDE SEQUENCE [LARGE SCALE GENOMIC DNA]</scope>
    <source>
        <strain evidence="2 3">SV_7m_r</strain>
    </source>
</reference>
<feature type="signal peptide" evidence="1">
    <location>
        <begin position="1"/>
        <end position="25"/>
    </location>
</feature>
<accession>A0A517SQN9</accession>
<evidence type="ECO:0000313" key="3">
    <source>
        <dbReference type="Proteomes" id="UP000315003"/>
    </source>
</evidence>
<evidence type="ECO:0000313" key="2">
    <source>
        <dbReference type="EMBL" id="QDT58446.1"/>
    </source>
</evidence>
<keyword evidence="1" id="KW-0732">Signal</keyword>
<name>A0A517SQN9_9BACT</name>